<keyword evidence="5" id="KW-1185">Reference proteome</keyword>
<sequence length="312" mass="34991">MKYIYLLICLFISKNSFGQYAPSEFVTSATFASNFKKGDYIVFAAASPINASSSGFFEISISYTRGNIAAANTFLTATSHYNPNKWREASIINANDYTEFNKRNFTVDVNGGNNSFRIRAINTLGTSDELKVNIKIRSINLNANWQPLNDFGNDISTIDLQPTTDEWSLYVGNLYSSNTASIAIKAISNGNVGIGTPNPKHKLDVNGTIHSKEVKVDMDGWADYVFKENYALPTLKEVEQHIKEKGHLPNIPSEKEVIENGLSVGESQKLLLQKIEELTLYIIEQNKTLIIQNEKMAQQEKRIEELEKNKTN</sequence>
<reference evidence="2" key="1">
    <citation type="journal article" date="2014" name="Int. J. Syst. Evol. Microbiol.">
        <title>Complete genome of a new Firmicutes species belonging to the dominant human colonic microbiota ('Ruminococcus bicirculans') reveals two chromosomes and a selective capacity to utilize plant glucans.</title>
        <authorList>
            <consortium name="NISC Comparative Sequencing Program"/>
            <person name="Wegmann U."/>
            <person name="Louis P."/>
            <person name="Goesmann A."/>
            <person name="Henrissat B."/>
            <person name="Duncan S.H."/>
            <person name="Flint H.J."/>
        </authorList>
    </citation>
    <scope>NUCLEOTIDE SEQUENCE</scope>
    <source>
        <strain evidence="2">CGMCC 1.12707</strain>
    </source>
</reference>
<evidence type="ECO:0000256" key="1">
    <source>
        <dbReference type="SAM" id="SignalP"/>
    </source>
</evidence>
<feature type="chain" id="PRO_5009924859" evidence="1">
    <location>
        <begin position="22"/>
        <end position="312"/>
    </location>
</feature>
<dbReference type="EMBL" id="BMFL01000028">
    <property type="protein sequence ID" value="GGF10674.1"/>
    <property type="molecule type" value="Genomic_DNA"/>
</dbReference>
<reference evidence="4" key="3">
    <citation type="submission" date="2016-11" db="EMBL/GenBank/DDBJ databases">
        <authorList>
            <person name="Varghese N."/>
            <person name="Submissions S."/>
        </authorList>
    </citation>
    <scope>NUCLEOTIDE SEQUENCE [LARGE SCALE GENOMIC DNA]</scope>
    <source>
        <strain evidence="4">DSM 27989</strain>
    </source>
</reference>
<evidence type="ECO:0000313" key="2">
    <source>
        <dbReference type="EMBL" id="GGF10674.1"/>
    </source>
</evidence>
<accession>A0A1M7D212</accession>
<organism evidence="3 4">
    <name type="scientific">Chishuiella changwenlii</name>
    <dbReference type="NCBI Taxonomy" id="1434701"/>
    <lineage>
        <taxon>Bacteria</taxon>
        <taxon>Pseudomonadati</taxon>
        <taxon>Bacteroidota</taxon>
        <taxon>Flavobacteriia</taxon>
        <taxon>Flavobacteriales</taxon>
        <taxon>Weeksellaceae</taxon>
        <taxon>Chishuiella</taxon>
    </lineage>
</organism>
<name>A0A1M7D212_9FLAO</name>
<protein>
    <submittedName>
        <fullName evidence="3">Uncharacterized protein</fullName>
    </submittedName>
</protein>
<dbReference type="Proteomes" id="UP000184120">
    <property type="component" value="Unassembled WGS sequence"/>
</dbReference>
<reference evidence="2" key="5">
    <citation type="submission" date="2024-05" db="EMBL/GenBank/DDBJ databases">
        <authorList>
            <person name="Sun Q."/>
            <person name="Zhou Y."/>
        </authorList>
    </citation>
    <scope>NUCLEOTIDE SEQUENCE</scope>
    <source>
        <strain evidence="2">CGMCC 1.12707</strain>
    </source>
</reference>
<dbReference type="STRING" id="1434701.SAMN05443634_1175"/>
<evidence type="ECO:0000313" key="5">
    <source>
        <dbReference type="Proteomes" id="UP000650994"/>
    </source>
</evidence>
<dbReference type="RefSeq" id="WP_072934085.1">
    <property type="nucleotide sequence ID" value="NZ_BMFL01000028.1"/>
</dbReference>
<feature type="signal peptide" evidence="1">
    <location>
        <begin position="1"/>
        <end position="21"/>
    </location>
</feature>
<dbReference type="AlphaFoldDB" id="A0A1M7D212"/>
<gene>
    <name evidence="2" type="ORF">GCM10010984_29750</name>
    <name evidence="3" type="ORF">SAMN05443634_1175</name>
</gene>
<dbReference type="EMBL" id="FRBH01000017">
    <property type="protein sequence ID" value="SHL73433.1"/>
    <property type="molecule type" value="Genomic_DNA"/>
</dbReference>
<dbReference type="Proteomes" id="UP000650994">
    <property type="component" value="Unassembled WGS sequence"/>
</dbReference>
<evidence type="ECO:0000313" key="3">
    <source>
        <dbReference type="EMBL" id="SHL73433.1"/>
    </source>
</evidence>
<proteinExistence type="predicted"/>
<reference evidence="3" key="2">
    <citation type="submission" date="2016-11" db="EMBL/GenBank/DDBJ databases">
        <authorList>
            <person name="Jaros S."/>
            <person name="Januszkiewicz K."/>
            <person name="Wedrychowicz H."/>
        </authorList>
    </citation>
    <scope>NUCLEOTIDE SEQUENCE [LARGE SCALE GENOMIC DNA]</scope>
    <source>
        <strain evidence="3">DSM 27989</strain>
    </source>
</reference>
<keyword evidence="1" id="KW-0732">Signal</keyword>
<dbReference type="OrthoDB" id="9808753at2"/>
<reference evidence="5" key="4">
    <citation type="journal article" date="2019" name="Int. J. Syst. Evol. Microbiol.">
        <title>The Global Catalogue of Microorganisms (GCM) 10K type strain sequencing project: providing services to taxonomists for standard genome sequencing and annotation.</title>
        <authorList>
            <consortium name="The Broad Institute Genomics Platform"/>
            <consortium name="The Broad Institute Genome Sequencing Center for Infectious Disease"/>
            <person name="Wu L."/>
            <person name="Ma J."/>
        </authorList>
    </citation>
    <scope>NUCLEOTIDE SEQUENCE [LARGE SCALE GENOMIC DNA]</scope>
    <source>
        <strain evidence="5">CGMCC 1.12707</strain>
    </source>
</reference>
<evidence type="ECO:0000313" key="4">
    <source>
        <dbReference type="Proteomes" id="UP000184120"/>
    </source>
</evidence>